<comment type="subcellular location">
    <subcellularLocation>
        <location evidence="2">Secreted</location>
    </subcellularLocation>
</comment>
<dbReference type="GO" id="GO:0004190">
    <property type="term" value="F:aspartic-type endopeptidase activity"/>
    <property type="evidence" value="ECO:0007669"/>
    <property type="project" value="UniProtKB-KW"/>
</dbReference>
<keyword evidence="6" id="KW-0444">Lipid biosynthesis</keyword>
<keyword evidence="10" id="KW-0732">Signal</keyword>
<keyword evidence="16" id="KW-0443">Lipid metabolism</keyword>
<feature type="active site" evidence="25">
    <location>
        <position position="66"/>
    </location>
</feature>
<dbReference type="FunFam" id="2.40.70.10:FF:000037">
    <property type="entry name" value="Renin"/>
    <property type="match status" value="1"/>
</dbReference>
<dbReference type="AlphaFoldDB" id="G3HQB5"/>
<keyword evidence="11" id="KW-0547">Nucleotide-binding</keyword>
<dbReference type="Proteomes" id="UP000001075">
    <property type="component" value="Unassembled WGS sequence"/>
</dbReference>
<gene>
    <name evidence="29" type="ORF">I79_013012</name>
</gene>
<evidence type="ECO:0000256" key="16">
    <source>
        <dbReference type="ARBA" id="ARBA00023098"/>
    </source>
</evidence>
<evidence type="ECO:0000256" key="7">
    <source>
        <dbReference type="ARBA" id="ARBA00022525"/>
    </source>
</evidence>
<keyword evidence="14 27" id="KW-0378">Hydrolase</keyword>
<comment type="pathway">
    <text evidence="22">Phospholipid metabolism; phosphatidylethanolamine biosynthesis; phosphatidylethanolamine from ethanolamine: step 1/3.</text>
</comment>
<evidence type="ECO:0000256" key="15">
    <source>
        <dbReference type="ARBA" id="ARBA00022840"/>
    </source>
</evidence>
<dbReference type="PROSITE" id="PS00141">
    <property type="entry name" value="ASP_PROTEASE"/>
    <property type="match status" value="2"/>
</dbReference>
<dbReference type="PRINTS" id="PR00792">
    <property type="entry name" value="PEPSIN"/>
</dbReference>
<dbReference type="STRING" id="10029.G3HQB5"/>
<dbReference type="CDD" id="cd05487">
    <property type="entry name" value="renin_like"/>
    <property type="match status" value="1"/>
</dbReference>
<dbReference type="InterPro" id="IPR021109">
    <property type="entry name" value="Peptidase_aspartic_dom_sf"/>
</dbReference>
<dbReference type="FunFam" id="2.40.70.10:FF:000032">
    <property type="entry name" value="renin"/>
    <property type="match status" value="1"/>
</dbReference>
<evidence type="ECO:0000256" key="21">
    <source>
        <dbReference type="ARBA" id="ARBA00032220"/>
    </source>
</evidence>
<evidence type="ECO:0000256" key="27">
    <source>
        <dbReference type="RuleBase" id="RU000454"/>
    </source>
</evidence>
<keyword evidence="20" id="KW-1208">Phospholipid metabolism</keyword>
<keyword evidence="7" id="KW-0964">Secreted</keyword>
<dbReference type="CDD" id="cd05157">
    <property type="entry name" value="ETNK_euk"/>
    <property type="match status" value="1"/>
</dbReference>
<feature type="domain" description="Peptidase A1" evidence="28">
    <location>
        <begin position="48"/>
        <end position="366"/>
    </location>
</feature>
<evidence type="ECO:0000256" key="17">
    <source>
        <dbReference type="ARBA" id="ARBA00023145"/>
    </source>
</evidence>
<feature type="active site" evidence="25">
    <location>
        <position position="254"/>
    </location>
</feature>
<dbReference type="SUPFAM" id="SSF56112">
    <property type="entry name" value="Protein kinase-like (PK-like)"/>
    <property type="match status" value="1"/>
</dbReference>
<dbReference type="eggNOG" id="KOG4720">
    <property type="taxonomic scope" value="Eukaryota"/>
</dbReference>
<dbReference type="GO" id="GO:0002003">
    <property type="term" value="P:angiotensin maturation"/>
    <property type="evidence" value="ECO:0007669"/>
    <property type="project" value="TreeGrafter"/>
</dbReference>
<evidence type="ECO:0000256" key="20">
    <source>
        <dbReference type="ARBA" id="ARBA00023264"/>
    </source>
</evidence>
<evidence type="ECO:0000256" key="14">
    <source>
        <dbReference type="ARBA" id="ARBA00022801"/>
    </source>
</evidence>
<evidence type="ECO:0000256" key="10">
    <source>
        <dbReference type="ARBA" id="ARBA00022729"/>
    </source>
</evidence>
<keyword evidence="12 27" id="KW-0064">Aspartyl protease</keyword>
<evidence type="ECO:0000256" key="26">
    <source>
        <dbReference type="PIRSR" id="PIRSR601461-2"/>
    </source>
</evidence>
<comment type="pathway">
    <text evidence="3">Lipid metabolism.</text>
</comment>
<evidence type="ECO:0000256" key="18">
    <source>
        <dbReference type="ARBA" id="ARBA00023157"/>
    </source>
</evidence>
<dbReference type="GlyGen" id="G3HQB5">
    <property type="glycosylation" value="1 site"/>
</dbReference>
<reference evidence="30" key="1">
    <citation type="journal article" date="2011" name="Nat. Biotechnol.">
        <title>The genomic sequence of the Chinese hamster ovary (CHO)-K1 cell line.</title>
        <authorList>
            <person name="Xu X."/>
            <person name="Nagarajan H."/>
            <person name="Lewis N.E."/>
            <person name="Pan S."/>
            <person name="Cai Z."/>
            <person name="Liu X."/>
            <person name="Chen W."/>
            <person name="Xie M."/>
            <person name="Wang W."/>
            <person name="Hammond S."/>
            <person name="Andersen M.R."/>
            <person name="Neff N."/>
            <person name="Passarelli B."/>
            <person name="Koh W."/>
            <person name="Fan H.C."/>
            <person name="Wang J."/>
            <person name="Gui Y."/>
            <person name="Lee K.H."/>
            <person name="Betenbaugh M.J."/>
            <person name="Quake S.R."/>
            <person name="Famili I."/>
            <person name="Palsson B.O."/>
            <person name="Wang J."/>
        </authorList>
    </citation>
    <scope>NUCLEOTIDE SEQUENCE [LARGE SCALE GENOMIC DNA]</scope>
    <source>
        <strain evidence="30">CHO K1 cell line</strain>
    </source>
</reference>
<evidence type="ECO:0000256" key="19">
    <source>
        <dbReference type="ARBA" id="ARBA00023209"/>
    </source>
</evidence>
<dbReference type="EMBL" id="JH000605">
    <property type="protein sequence ID" value="EGW02240.1"/>
    <property type="molecule type" value="Genomic_DNA"/>
</dbReference>
<dbReference type="EC" id="2.7.1.82" evidence="24"/>
<dbReference type="FunCoup" id="G3HQB5">
    <property type="interactions" value="16"/>
</dbReference>
<comment type="catalytic activity">
    <reaction evidence="1">
        <text>Cleavage of Leu-|-Xaa bond in angiotensinogen to generate angiotensin I.</text>
        <dbReference type="EC" id="3.4.23.15"/>
    </reaction>
</comment>
<dbReference type="Pfam" id="PF00026">
    <property type="entry name" value="Asp"/>
    <property type="match status" value="1"/>
</dbReference>
<dbReference type="Gene3D" id="2.40.70.10">
    <property type="entry name" value="Acid Proteases"/>
    <property type="match status" value="2"/>
</dbReference>
<dbReference type="InterPro" id="IPR001969">
    <property type="entry name" value="Aspartic_peptidase_AS"/>
</dbReference>
<keyword evidence="17" id="KW-0865">Zymogen</keyword>
<evidence type="ECO:0000256" key="2">
    <source>
        <dbReference type="ARBA" id="ARBA00004613"/>
    </source>
</evidence>
<dbReference type="Gene3D" id="3.30.200.20">
    <property type="entry name" value="Phosphorylase Kinase, domain 1"/>
    <property type="match status" value="1"/>
</dbReference>
<evidence type="ECO:0000256" key="1">
    <source>
        <dbReference type="ARBA" id="ARBA00000430"/>
    </source>
</evidence>
<evidence type="ECO:0000256" key="11">
    <source>
        <dbReference type="ARBA" id="ARBA00022741"/>
    </source>
</evidence>
<dbReference type="PaxDb" id="10029-XP_007633894.1"/>
<dbReference type="GO" id="GO:0008654">
    <property type="term" value="P:phospholipid biosynthetic process"/>
    <property type="evidence" value="ECO:0007669"/>
    <property type="project" value="UniProtKB-KW"/>
</dbReference>
<dbReference type="EC" id="3.4.23.15" evidence="5"/>
<comment type="similarity">
    <text evidence="23">Belongs to the choline/ethanolamine kinase family.</text>
</comment>
<evidence type="ECO:0000256" key="23">
    <source>
        <dbReference type="ARBA" id="ARBA00038211"/>
    </source>
</evidence>
<proteinExistence type="inferred from homology"/>
<evidence type="ECO:0000256" key="13">
    <source>
        <dbReference type="ARBA" id="ARBA00022777"/>
    </source>
</evidence>
<dbReference type="GO" id="GO:0004305">
    <property type="term" value="F:ethanolamine kinase activity"/>
    <property type="evidence" value="ECO:0007669"/>
    <property type="project" value="UniProtKB-EC"/>
</dbReference>
<evidence type="ECO:0000256" key="24">
    <source>
        <dbReference type="ARBA" id="ARBA00038874"/>
    </source>
</evidence>
<comment type="similarity">
    <text evidence="4 27">Belongs to the peptidase A1 family.</text>
</comment>
<dbReference type="InterPro" id="IPR001461">
    <property type="entry name" value="Aspartic_peptidase_A1"/>
</dbReference>
<evidence type="ECO:0000256" key="12">
    <source>
        <dbReference type="ARBA" id="ARBA00022750"/>
    </source>
</evidence>
<protein>
    <recommendedName>
        <fullName evidence="21">Angiotensinogenase</fullName>
        <ecNumber evidence="24">2.7.1.82</ecNumber>
        <ecNumber evidence="5">3.4.23.15</ecNumber>
    </recommendedName>
</protein>
<evidence type="ECO:0000313" key="30">
    <source>
        <dbReference type="Proteomes" id="UP000001075"/>
    </source>
</evidence>
<dbReference type="GO" id="GO:0005615">
    <property type="term" value="C:extracellular space"/>
    <property type="evidence" value="ECO:0007669"/>
    <property type="project" value="TreeGrafter"/>
</dbReference>
<dbReference type="PROSITE" id="PS51767">
    <property type="entry name" value="PEPTIDASE_A1"/>
    <property type="match status" value="1"/>
</dbReference>
<evidence type="ECO:0000256" key="8">
    <source>
        <dbReference type="ARBA" id="ARBA00022670"/>
    </source>
</evidence>
<evidence type="ECO:0000259" key="28">
    <source>
        <dbReference type="PROSITE" id="PS51767"/>
    </source>
</evidence>
<keyword evidence="18 26" id="KW-1015">Disulfide bond</keyword>
<evidence type="ECO:0000256" key="3">
    <source>
        <dbReference type="ARBA" id="ARBA00005189"/>
    </source>
</evidence>
<keyword evidence="15" id="KW-0067">ATP-binding</keyword>
<dbReference type="Pfam" id="PF01633">
    <property type="entry name" value="Choline_kinase"/>
    <property type="match status" value="1"/>
</dbReference>
<dbReference type="SUPFAM" id="SSF50630">
    <property type="entry name" value="Acid proteases"/>
    <property type="match status" value="1"/>
</dbReference>
<evidence type="ECO:0000256" key="25">
    <source>
        <dbReference type="PIRSR" id="PIRSR601461-1"/>
    </source>
</evidence>
<organism evidence="29 30">
    <name type="scientific">Cricetulus griseus</name>
    <name type="common">Chinese hamster</name>
    <name type="synonym">Cricetulus barabensis griseus</name>
    <dbReference type="NCBI Taxonomy" id="10029"/>
    <lineage>
        <taxon>Eukaryota</taxon>
        <taxon>Metazoa</taxon>
        <taxon>Chordata</taxon>
        <taxon>Craniata</taxon>
        <taxon>Vertebrata</taxon>
        <taxon>Euteleostomi</taxon>
        <taxon>Mammalia</taxon>
        <taxon>Eutheria</taxon>
        <taxon>Euarchontoglires</taxon>
        <taxon>Glires</taxon>
        <taxon>Rodentia</taxon>
        <taxon>Myomorpha</taxon>
        <taxon>Muroidea</taxon>
        <taxon>Cricetidae</taxon>
        <taxon>Cricetinae</taxon>
        <taxon>Cricetulus</taxon>
    </lineage>
</organism>
<dbReference type="Gene3D" id="3.90.1200.10">
    <property type="match status" value="1"/>
</dbReference>
<feature type="disulfide bond" evidence="26">
    <location>
        <begin position="79"/>
        <end position="86"/>
    </location>
</feature>
<dbReference type="FunFam" id="3.90.1200.10:FF:000002">
    <property type="entry name" value="Ethanolamine kinase 1"/>
    <property type="match status" value="1"/>
</dbReference>
<feature type="disulfide bond" evidence="26">
    <location>
        <begin position="288"/>
        <end position="325"/>
    </location>
</feature>
<dbReference type="InParanoid" id="G3HQB5"/>
<dbReference type="InterPro" id="IPR011009">
    <property type="entry name" value="Kinase-like_dom_sf"/>
</dbReference>
<dbReference type="PANTHER" id="PTHR47966:SF24">
    <property type="entry name" value="RENIN"/>
    <property type="match status" value="1"/>
</dbReference>
<accession>G3HQB5</accession>
<sequence length="720" mass="81387">MPSVREILKERGVDMTKLSAEWGKFTKRFSFGNGTSPVILTNYLDTQYYGEIGIGTPPQTFKVIFDTGSANLWVPSTKCSPLYSACEIHSLYDSSESSSYMENGTEFTIHYGSGKVKGFLSQDIVTVGGIIVTQTFGEVTELPLIPFMLAKFDGVLGMGFPAQAVGGVTPVFDHILSQRVLKEEVFSVYYSRDSHLLGGEVVLGGSDPQHYQGNFHYVSVSRTGSWEIAMKGLRRVSVGSATLLCEEGCVVVVDTGASYISGPTSSLKLIMQTLGAKERSTDDYVVDCSQVPSLPDISFHLGGRAYTLTSADYVLQNPYRNDDQCTLALHGLDIPPPTGPVWVLGASFIRKFYTEFDRHNNRIGEEKAAASAGCWEPAGPPRAAVPFFDIAVDQDDILPGALRLIRELRPHWKPEQVRTKRFKDGITNKLVACYVEEDMRDCVLVRVYGERTELLVDRENEVRNFQLLRAHGCAPKLYCTFQNGLCYEYMQGVALGPEHIREPQLFRLIALEMAKIHTIHTNGRLPKPTLWNKMYRYFTLVKDEINPSLSADVPKVEVLEQELAWLKEHLSQLESPVVFCHNDLLCKNIIYDSTKGHVRFIDYEYAGYNYQAFDIGNHFNEFAGVNEVDYCRYPARETQLQWLRYYLEAQKGTAATPREVERLYAQVNKFALASHFFWALWALIQNQYSTISFDFLRYAVIRFNQYFKVKPQVLALEMPK</sequence>
<dbReference type="InterPro" id="IPR034135">
    <property type="entry name" value="Renin-like_dom"/>
</dbReference>
<dbReference type="PANTHER" id="PTHR47966">
    <property type="entry name" value="BETA-SITE APP-CLEAVING ENZYME, ISOFORM A-RELATED"/>
    <property type="match status" value="1"/>
</dbReference>
<evidence type="ECO:0000256" key="5">
    <source>
        <dbReference type="ARBA" id="ARBA00013216"/>
    </source>
</evidence>
<dbReference type="InterPro" id="IPR033121">
    <property type="entry name" value="PEPTIDASE_A1"/>
</dbReference>
<feature type="disulfide bond" evidence="26">
    <location>
        <begin position="245"/>
        <end position="249"/>
    </location>
</feature>
<keyword evidence="8 27" id="KW-0645">Protease</keyword>
<evidence type="ECO:0000313" key="29">
    <source>
        <dbReference type="EMBL" id="EGW02240.1"/>
    </source>
</evidence>
<evidence type="ECO:0000256" key="9">
    <source>
        <dbReference type="ARBA" id="ARBA00022679"/>
    </source>
</evidence>
<keyword evidence="9" id="KW-0808">Transferase</keyword>
<evidence type="ECO:0000256" key="22">
    <source>
        <dbReference type="ARBA" id="ARBA00037883"/>
    </source>
</evidence>
<evidence type="ECO:0000256" key="6">
    <source>
        <dbReference type="ARBA" id="ARBA00022516"/>
    </source>
</evidence>
<keyword evidence="19" id="KW-0594">Phospholipid biosynthesis</keyword>
<keyword evidence="13" id="KW-0418">Kinase</keyword>
<dbReference type="GO" id="GO:0005524">
    <property type="term" value="F:ATP binding"/>
    <property type="evidence" value="ECO:0007669"/>
    <property type="project" value="UniProtKB-KW"/>
</dbReference>
<name>G3HQB5_CRIGR</name>
<evidence type="ECO:0000256" key="4">
    <source>
        <dbReference type="ARBA" id="ARBA00007447"/>
    </source>
</evidence>